<proteinExistence type="predicted"/>
<evidence type="ECO:0000259" key="3">
    <source>
        <dbReference type="PROSITE" id="PS51746"/>
    </source>
</evidence>
<feature type="compositionally biased region" description="Pro residues" evidence="1">
    <location>
        <begin position="414"/>
        <end position="450"/>
    </location>
</feature>
<keyword evidence="2" id="KW-0472">Membrane</keyword>
<name>A0ABN3VN45_9PSEU</name>
<reference evidence="4 5" key="1">
    <citation type="journal article" date="2019" name="Int. J. Syst. Evol. Microbiol.">
        <title>The Global Catalogue of Microorganisms (GCM) 10K type strain sequencing project: providing services to taxonomists for standard genome sequencing and annotation.</title>
        <authorList>
            <consortium name="The Broad Institute Genomics Platform"/>
            <consortium name="The Broad Institute Genome Sequencing Center for Infectious Disease"/>
            <person name="Wu L."/>
            <person name="Ma J."/>
        </authorList>
    </citation>
    <scope>NUCLEOTIDE SEQUENCE [LARGE SCALE GENOMIC DNA]</scope>
    <source>
        <strain evidence="4 5">JCM 9383</strain>
    </source>
</reference>
<gene>
    <name evidence="4" type="ORF">GCM10010470_66210</name>
</gene>
<dbReference type="SUPFAM" id="SSF81606">
    <property type="entry name" value="PP2C-like"/>
    <property type="match status" value="1"/>
</dbReference>
<dbReference type="CDD" id="cd00143">
    <property type="entry name" value="PP2Cc"/>
    <property type="match status" value="1"/>
</dbReference>
<accession>A0ABN3VN45</accession>
<dbReference type="SMART" id="SM00332">
    <property type="entry name" value="PP2Cc"/>
    <property type="match status" value="1"/>
</dbReference>
<sequence length="473" mass="50174">MTLVLHYAARSDRGLVRSNNQDSVYAGPRLLALADGMGGHAAGEVASKVVIAALAPLDDDEPGDDLLGQLRDAVLSGNGAISELVASDPDLDGMGTTLTAVLFAGSKLGLVHIGDSRAYLVRDGELSQITHDDTFVQSLIDEGRITEEEAANHPQRSLLLRALTGHEVEPSLAVREARAGDRYLLCSDGLTGPVSEETIAEALRIPDPQQCADRMIELALKGGGPDNVTVIIADVVDVEFGDNAPIVGGAAGNGDEHPQPDSSAARASAATLPRPQPQRYEPTSPPAEPRRRRRWLRSVLVIVGVLVVLAGAALVGRWWMLNQYYIGVNHADDVVIFQGVQGSILGMPLSRQVEDSCPADSSPTCDPIKLHDLQPAQRGDVSNGITEVDGLEAARAAMLHLRMTALLPECEKPQPAPPPQQQLPPPNPDPNQPSGQLPPPQGQVPPPEQIPNPEATPLHTQEQKPGVTCRTVS</sequence>
<dbReference type="PROSITE" id="PS51746">
    <property type="entry name" value="PPM_2"/>
    <property type="match status" value="1"/>
</dbReference>
<feature type="transmembrane region" description="Helical" evidence="2">
    <location>
        <begin position="299"/>
        <end position="320"/>
    </location>
</feature>
<evidence type="ECO:0000313" key="5">
    <source>
        <dbReference type="Proteomes" id="UP001500979"/>
    </source>
</evidence>
<dbReference type="Proteomes" id="UP001500979">
    <property type="component" value="Unassembled WGS sequence"/>
</dbReference>
<dbReference type="InterPro" id="IPR036457">
    <property type="entry name" value="PPM-type-like_dom_sf"/>
</dbReference>
<dbReference type="Gene3D" id="3.60.40.10">
    <property type="entry name" value="PPM-type phosphatase domain"/>
    <property type="match status" value="1"/>
</dbReference>
<keyword evidence="2" id="KW-0812">Transmembrane</keyword>
<dbReference type="InterPro" id="IPR001932">
    <property type="entry name" value="PPM-type_phosphatase-like_dom"/>
</dbReference>
<evidence type="ECO:0000256" key="2">
    <source>
        <dbReference type="SAM" id="Phobius"/>
    </source>
</evidence>
<keyword evidence="2" id="KW-1133">Transmembrane helix</keyword>
<feature type="domain" description="PPM-type phosphatase" evidence="3">
    <location>
        <begin position="6"/>
        <end position="235"/>
    </location>
</feature>
<organism evidence="4 5">
    <name type="scientific">Saccharopolyspora taberi</name>
    <dbReference type="NCBI Taxonomy" id="60895"/>
    <lineage>
        <taxon>Bacteria</taxon>
        <taxon>Bacillati</taxon>
        <taxon>Actinomycetota</taxon>
        <taxon>Actinomycetes</taxon>
        <taxon>Pseudonocardiales</taxon>
        <taxon>Pseudonocardiaceae</taxon>
        <taxon>Saccharopolyspora</taxon>
    </lineage>
</organism>
<feature type="region of interest" description="Disordered" evidence="1">
    <location>
        <begin position="410"/>
        <end position="473"/>
    </location>
</feature>
<comment type="caution">
    <text evidence="4">The sequence shown here is derived from an EMBL/GenBank/DDBJ whole genome shotgun (WGS) entry which is preliminary data.</text>
</comment>
<feature type="region of interest" description="Disordered" evidence="1">
    <location>
        <begin position="247"/>
        <end position="289"/>
    </location>
</feature>
<keyword evidence="5" id="KW-1185">Reference proteome</keyword>
<dbReference type="SMART" id="SM00331">
    <property type="entry name" value="PP2C_SIG"/>
    <property type="match status" value="1"/>
</dbReference>
<evidence type="ECO:0000313" key="4">
    <source>
        <dbReference type="EMBL" id="GAA2821695.1"/>
    </source>
</evidence>
<dbReference type="RefSeq" id="WP_344686329.1">
    <property type="nucleotide sequence ID" value="NZ_BAAAUX010000045.1"/>
</dbReference>
<dbReference type="Pfam" id="PF13672">
    <property type="entry name" value="PP2C_2"/>
    <property type="match status" value="1"/>
</dbReference>
<protein>
    <submittedName>
        <fullName evidence="4">Protein phosphatase 2C domain-containing protein</fullName>
    </submittedName>
</protein>
<dbReference type="EMBL" id="BAAAUX010000045">
    <property type="protein sequence ID" value="GAA2821695.1"/>
    <property type="molecule type" value="Genomic_DNA"/>
</dbReference>
<evidence type="ECO:0000256" key="1">
    <source>
        <dbReference type="SAM" id="MobiDB-lite"/>
    </source>
</evidence>